<dbReference type="NCBIfam" id="TIGR00174">
    <property type="entry name" value="miaA"/>
    <property type="match status" value="1"/>
</dbReference>
<comment type="function">
    <text evidence="2 10 12">Catalyzes the transfer of a dimethylallyl group onto the adenine at position 37 in tRNAs that read codons beginning with uridine, leading to the formation of N6-(dimethylallyl)adenosine (i(6)A).</text>
</comment>
<dbReference type="Proteomes" id="UP000034107">
    <property type="component" value="Unassembled WGS sequence"/>
</dbReference>
<accession>A0A0G1QS12</accession>
<dbReference type="InterPro" id="IPR039657">
    <property type="entry name" value="Dimethylallyltransferase"/>
</dbReference>
<evidence type="ECO:0000256" key="11">
    <source>
        <dbReference type="RuleBase" id="RU003783"/>
    </source>
</evidence>
<keyword evidence="8 10" id="KW-0460">Magnesium</keyword>
<feature type="site" description="Interaction with substrate tRNA" evidence="10">
    <location>
        <position position="126"/>
    </location>
</feature>
<reference evidence="14 15" key="1">
    <citation type="journal article" date="2015" name="Nature">
        <title>rRNA introns, odd ribosomes, and small enigmatic genomes across a large radiation of phyla.</title>
        <authorList>
            <person name="Brown C.T."/>
            <person name="Hug L.A."/>
            <person name="Thomas B.C."/>
            <person name="Sharon I."/>
            <person name="Castelle C.J."/>
            <person name="Singh A."/>
            <person name="Wilkins M.J."/>
            <person name="Williams K.H."/>
            <person name="Banfield J.F."/>
        </authorList>
    </citation>
    <scope>NUCLEOTIDE SEQUENCE [LARGE SCALE GENOMIC DNA]</scope>
</reference>
<dbReference type="Pfam" id="PF01715">
    <property type="entry name" value="IPPT"/>
    <property type="match status" value="1"/>
</dbReference>
<protein>
    <recommendedName>
        <fullName evidence="10">tRNA dimethylallyltransferase</fullName>
        <ecNumber evidence="10">2.5.1.75</ecNumber>
    </recommendedName>
    <alternativeName>
        <fullName evidence="10">Dimethylallyl diphosphate:tRNA dimethylallyltransferase</fullName>
        <shortName evidence="10">DMAPP:tRNA dimethylallyltransferase</shortName>
        <shortName evidence="10">DMATase</shortName>
    </alternativeName>
    <alternativeName>
        <fullName evidence="10">Isopentenyl-diphosphate:tRNA isopentenyltransferase</fullName>
        <shortName evidence="10">IPP transferase</shortName>
        <shortName evidence="10">IPPT</shortName>
        <shortName evidence="10">IPTase</shortName>
    </alternativeName>
</protein>
<evidence type="ECO:0000313" key="14">
    <source>
        <dbReference type="EMBL" id="KKU20558.1"/>
    </source>
</evidence>
<evidence type="ECO:0000256" key="7">
    <source>
        <dbReference type="ARBA" id="ARBA00022840"/>
    </source>
</evidence>
<evidence type="ECO:0000256" key="1">
    <source>
        <dbReference type="ARBA" id="ARBA00001946"/>
    </source>
</evidence>
<keyword evidence="4 10" id="KW-0808">Transferase</keyword>
<dbReference type="EMBL" id="LCLS01000036">
    <property type="protein sequence ID" value="KKU20558.1"/>
    <property type="molecule type" value="Genomic_DNA"/>
</dbReference>
<feature type="binding site" evidence="10">
    <location>
        <begin position="14"/>
        <end position="19"/>
    </location>
    <ligand>
        <name>substrate</name>
    </ligand>
</feature>
<dbReference type="PATRIC" id="fig|1618732.3.peg.907"/>
<evidence type="ECO:0000256" key="12">
    <source>
        <dbReference type="RuleBase" id="RU003784"/>
    </source>
</evidence>
<comment type="subunit">
    <text evidence="10">Monomer.</text>
</comment>
<dbReference type="GO" id="GO:0006400">
    <property type="term" value="P:tRNA modification"/>
    <property type="evidence" value="ECO:0007669"/>
    <property type="project" value="TreeGrafter"/>
</dbReference>
<comment type="catalytic activity">
    <reaction evidence="9 10 11">
        <text>adenosine(37) in tRNA + dimethylallyl diphosphate = N(6)-dimethylallyladenosine(37) in tRNA + diphosphate</text>
        <dbReference type="Rhea" id="RHEA:26482"/>
        <dbReference type="Rhea" id="RHEA-COMP:10162"/>
        <dbReference type="Rhea" id="RHEA-COMP:10375"/>
        <dbReference type="ChEBI" id="CHEBI:33019"/>
        <dbReference type="ChEBI" id="CHEBI:57623"/>
        <dbReference type="ChEBI" id="CHEBI:74411"/>
        <dbReference type="ChEBI" id="CHEBI:74415"/>
        <dbReference type="EC" id="2.5.1.75"/>
    </reaction>
</comment>
<evidence type="ECO:0000256" key="4">
    <source>
        <dbReference type="ARBA" id="ARBA00022679"/>
    </source>
</evidence>
<evidence type="ECO:0000256" key="9">
    <source>
        <dbReference type="ARBA" id="ARBA00049563"/>
    </source>
</evidence>
<evidence type="ECO:0000256" key="13">
    <source>
        <dbReference type="RuleBase" id="RU003785"/>
    </source>
</evidence>
<dbReference type="GO" id="GO:0005524">
    <property type="term" value="F:ATP binding"/>
    <property type="evidence" value="ECO:0007669"/>
    <property type="project" value="UniProtKB-UniRule"/>
</dbReference>
<dbReference type="GO" id="GO:0052381">
    <property type="term" value="F:tRNA dimethylallyltransferase activity"/>
    <property type="evidence" value="ECO:0007669"/>
    <property type="project" value="UniProtKB-UniRule"/>
</dbReference>
<feature type="binding site" evidence="10">
    <location>
        <begin position="12"/>
        <end position="19"/>
    </location>
    <ligand>
        <name>ATP</name>
        <dbReference type="ChEBI" id="CHEBI:30616"/>
    </ligand>
</feature>
<comment type="caution">
    <text evidence="14">The sequence shown here is derived from an EMBL/GenBank/DDBJ whole genome shotgun (WGS) entry which is preliminary data.</text>
</comment>
<feature type="site" description="Interaction with substrate tRNA" evidence="10">
    <location>
        <position position="103"/>
    </location>
</feature>
<comment type="caution">
    <text evidence="10">Lacks conserved residue(s) required for the propagation of feature annotation.</text>
</comment>
<dbReference type="EC" id="2.5.1.75" evidence="10"/>
<dbReference type="InterPro" id="IPR027417">
    <property type="entry name" value="P-loop_NTPase"/>
</dbReference>
<keyword evidence="7 10" id="KW-0067">ATP-binding</keyword>
<organism evidence="14 15">
    <name type="scientific">Candidatus Nomurabacteria bacterium GW2011_GWA1_46_11</name>
    <dbReference type="NCBI Taxonomy" id="1618732"/>
    <lineage>
        <taxon>Bacteria</taxon>
        <taxon>Candidatus Nomuraibacteriota</taxon>
    </lineage>
</organism>
<dbReference type="InterPro" id="IPR018022">
    <property type="entry name" value="IPT"/>
</dbReference>
<comment type="cofactor">
    <cofactor evidence="1 10">
        <name>Mg(2+)</name>
        <dbReference type="ChEBI" id="CHEBI:18420"/>
    </cofactor>
</comment>
<keyword evidence="6 10" id="KW-0547">Nucleotide-binding</keyword>
<dbReference type="PANTHER" id="PTHR11088">
    <property type="entry name" value="TRNA DIMETHYLALLYLTRANSFERASE"/>
    <property type="match status" value="1"/>
</dbReference>
<dbReference type="AlphaFoldDB" id="A0A0G1QS12"/>
<dbReference type="PANTHER" id="PTHR11088:SF60">
    <property type="entry name" value="TRNA DIMETHYLALLYLTRANSFERASE"/>
    <property type="match status" value="1"/>
</dbReference>
<dbReference type="Gene3D" id="3.40.50.300">
    <property type="entry name" value="P-loop containing nucleotide triphosphate hydrolases"/>
    <property type="match status" value="1"/>
</dbReference>
<proteinExistence type="inferred from homology"/>
<dbReference type="HAMAP" id="MF_00185">
    <property type="entry name" value="IPP_trans"/>
    <property type="match status" value="1"/>
</dbReference>
<sequence>MAKSSSLIAIMGPTASGKSELGVALAKRFHGEVVSADSRQVYRGLDIGSGKITQKEMMGIPHHLLDVVSPKRTFTVVQYQRRAIKAIAAIRRRHKLPFLVGGSPFYIYSVVDGIAIPEVKPNQKLRRELEQLSVEKLLAKLKALDPARANTIEQKNKRRLVRALEIVITTGKPIPPLRKNASPLDVLMLGIRRSPEELKKRIQQRLNKRFKQGMVKEVERLHKQGVSWRRLEEFGLEYRYVAQFLQGRITKQEMIARIQKESEAFVRRQMVWFKKDPRIHWISTYAEAKRLVELNLQ</sequence>
<comment type="similarity">
    <text evidence="3 10 13">Belongs to the IPP transferase family.</text>
</comment>
<evidence type="ECO:0000256" key="3">
    <source>
        <dbReference type="ARBA" id="ARBA00005842"/>
    </source>
</evidence>
<gene>
    <name evidence="10" type="primary">miaA</name>
    <name evidence="14" type="ORF">UX31_C0036G0002</name>
</gene>
<keyword evidence="5 10" id="KW-0819">tRNA processing</keyword>
<evidence type="ECO:0000256" key="6">
    <source>
        <dbReference type="ARBA" id="ARBA00022741"/>
    </source>
</evidence>
<evidence type="ECO:0000256" key="2">
    <source>
        <dbReference type="ARBA" id="ARBA00003213"/>
    </source>
</evidence>
<evidence type="ECO:0000256" key="10">
    <source>
        <dbReference type="HAMAP-Rule" id="MF_00185"/>
    </source>
</evidence>
<evidence type="ECO:0000256" key="8">
    <source>
        <dbReference type="ARBA" id="ARBA00022842"/>
    </source>
</evidence>
<name>A0A0G1QS12_9BACT</name>
<evidence type="ECO:0000256" key="5">
    <source>
        <dbReference type="ARBA" id="ARBA00022694"/>
    </source>
</evidence>
<dbReference type="Gene3D" id="1.10.20.140">
    <property type="match status" value="1"/>
</dbReference>
<evidence type="ECO:0000313" key="15">
    <source>
        <dbReference type="Proteomes" id="UP000034107"/>
    </source>
</evidence>
<feature type="region of interest" description="Interaction with substrate tRNA" evidence="10">
    <location>
        <begin position="37"/>
        <end position="40"/>
    </location>
</feature>
<dbReference type="SUPFAM" id="SSF52540">
    <property type="entry name" value="P-loop containing nucleoside triphosphate hydrolases"/>
    <property type="match status" value="2"/>
</dbReference>